<dbReference type="Proteomes" id="UP000716906">
    <property type="component" value="Unassembled WGS sequence"/>
</dbReference>
<evidence type="ECO:0000256" key="1">
    <source>
        <dbReference type="SAM" id="Phobius"/>
    </source>
</evidence>
<proteinExistence type="predicted"/>
<keyword evidence="1" id="KW-0812">Transmembrane</keyword>
<name>A0ABS2EAT4_9FIRM</name>
<keyword evidence="3" id="KW-1185">Reference proteome</keyword>
<feature type="transmembrane region" description="Helical" evidence="1">
    <location>
        <begin position="186"/>
        <end position="204"/>
    </location>
</feature>
<organism evidence="2 3">
    <name type="scientific">Faecalicatena fissicatena</name>
    <dbReference type="NCBI Taxonomy" id="290055"/>
    <lineage>
        <taxon>Bacteria</taxon>
        <taxon>Bacillati</taxon>
        <taxon>Bacillota</taxon>
        <taxon>Clostridia</taxon>
        <taxon>Lachnospirales</taxon>
        <taxon>Lachnospiraceae</taxon>
        <taxon>Faecalicatena</taxon>
    </lineage>
</organism>
<reference evidence="2 3" key="1">
    <citation type="journal article" date="2021" name="Sci. Rep.">
        <title>The distribution of antibiotic resistance genes in chicken gut microbiota commensals.</title>
        <authorList>
            <person name="Juricova H."/>
            <person name="Matiasovicova J."/>
            <person name="Kubasova T."/>
            <person name="Cejkova D."/>
            <person name="Rychlik I."/>
        </authorList>
    </citation>
    <scope>NUCLEOTIDE SEQUENCE [LARGE SCALE GENOMIC DNA]</scope>
    <source>
        <strain evidence="2 3">An773</strain>
    </source>
</reference>
<gene>
    <name evidence="2" type="ORF">H7U36_11685</name>
</gene>
<feature type="transmembrane region" description="Helical" evidence="1">
    <location>
        <begin position="216"/>
        <end position="233"/>
    </location>
</feature>
<feature type="transmembrane region" description="Helical" evidence="1">
    <location>
        <begin position="84"/>
        <end position="104"/>
    </location>
</feature>
<feature type="transmembrane region" description="Helical" evidence="1">
    <location>
        <begin position="60"/>
        <end position="78"/>
    </location>
</feature>
<comment type="caution">
    <text evidence="2">The sequence shown here is derived from an EMBL/GenBank/DDBJ whole genome shotgun (WGS) entry which is preliminary data.</text>
</comment>
<keyword evidence="1" id="KW-0472">Membrane</keyword>
<evidence type="ECO:0000313" key="3">
    <source>
        <dbReference type="Proteomes" id="UP000716906"/>
    </source>
</evidence>
<feature type="transmembrane region" description="Helical" evidence="1">
    <location>
        <begin position="125"/>
        <end position="147"/>
    </location>
</feature>
<sequence>MEFENKLEKYRSMLQKDAEEERLQETVRRSKEAFLLSEQDRLLTFHEFVWGQLALIRKRWWLCQLALLILLWIALVSVEDDAYVQRSMGVAATLFVILVIPEIWKNRACQSMEVELASYYTLRQIYAARMLLFGLADTLLLTLFFGVAVSRLHVPVTELLVEFLLPMTVTACICLRTLCSSRVNEVTAAALCMLWSALWLFLVLNDRVYTLLTVPVWLSLLAAAGAYFGLVLYRMLKTNMYDWEGIADGAEIK</sequence>
<keyword evidence="1" id="KW-1133">Transmembrane helix</keyword>
<dbReference type="RefSeq" id="WP_033125890.1">
    <property type="nucleotide sequence ID" value="NZ_JACLYY010000012.1"/>
</dbReference>
<accession>A0ABS2EAT4</accession>
<evidence type="ECO:0008006" key="4">
    <source>
        <dbReference type="Google" id="ProtNLM"/>
    </source>
</evidence>
<dbReference type="EMBL" id="JACLYY010000012">
    <property type="protein sequence ID" value="MBM6738748.1"/>
    <property type="molecule type" value="Genomic_DNA"/>
</dbReference>
<feature type="transmembrane region" description="Helical" evidence="1">
    <location>
        <begin position="159"/>
        <end position="179"/>
    </location>
</feature>
<evidence type="ECO:0000313" key="2">
    <source>
        <dbReference type="EMBL" id="MBM6738748.1"/>
    </source>
</evidence>
<protein>
    <recommendedName>
        <fullName evidence="4">ABC-2 family transporter protein</fullName>
    </recommendedName>
</protein>